<organism evidence="1 2">
    <name type="scientific">Paenibacillus eucommiae</name>
    <dbReference type="NCBI Taxonomy" id="1355755"/>
    <lineage>
        <taxon>Bacteria</taxon>
        <taxon>Bacillati</taxon>
        <taxon>Bacillota</taxon>
        <taxon>Bacilli</taxon>
        <taxon>Bacillales</taxon>
        <taxon>Paenibacillaceae</taxon>
        <taxon>Paenibacillus</taxon>
    </lineage>
</organism>
<comment type="caution">
    <text evidence="1">The sequence shown here is derived from an EMBL/GenBank/DDBJ whole genome shotgun (WGS) entry which is preliminary data.</text>
</comment>
<dbReference type="EMBL" id="JAGGLB010000011">
    <property type="protein sequence ID" value="MBP1992024.1"/>
    <property type="molecule type" value="Genomic_DNA"/>
</dbReference>
<protein>
    <submittedName>
        <fullName evidence="1">Uncharacterized protein</fullName>
    </submittedName>
</protein>
<dbReference type="RefSeq" id="WP_209972738.1">
    <property type="nucleotide sequence ID" value="NZ_JAGGLB010000011.1"/>
</dbReference>
<keyword evidence="2" id="KW-1185">Reference proteome</keyword>
<dbReference type="Proteomes" id="UP001519287">
    <property type="component" value="Unassembled WGS sequence"/>
</dbReference>
<reference evidence="1 2" key="1">
    <citation type="submission" date="2021-03" db="EMBL/GenBank/DDBJ databases">
        <title>Genomic Encyclopedia of Type Strains, Phase IV (KMG-IV): sequencing the most valuable type-strain genomes for metagenomic binning, comparative biology and taxonomic classification.</title>
        <authorList>
            <person name="Goeker M."/>
        </authorList>
    </citation>
    <scope>NUCLEOTIDE SEQUENCE [LARGE SCALE GENOMIC DNA]</scope>
    <source>
        <strain evidence="1 2">DSM 26048</strain>
    </source>
</reference>
<sequence length="93" mass="10778">MRLTSHNKLYYTGDKLIDCFKFMLLGIDTPVRELQRAYTDKKLQETQRPGAYSRGCLVASGTVYVLEPELAPSFFDHEDAVSLVDRRRKECFQ</sequence>
<evidence type="ECO:0000313" key="1">
    <source>
        <dbReference type="EMBL" id="MBP1992024.1"/>
    </source>
</evidence>
<gene>
    <name evidence="1" type="ORF">J2Z66_003632</name>
</gene>
<proteinExistence type="predicted"/>
<name>A0ABS4IZR8_9BACL</name>
<evidence type="ECO:0000313" key="2">
    <source>
        <dbReference type="Proteomes" id="UP001519287"/>
    </source>
</evidence>
<accession>A0ABS4IZR8</accession>